<gene>
    <name evidence="1" type="ORF">ORQ98_20360</name>
</gene>
<keyword evidence="2" id="KW-1185">Reference proteome</keyword>
<dbReference type="RefSeq" id="WP_274690646.1">
    <property type="nucleotide sequence ID" value="NZ_JAPMOU010000032.1"/>
</dbReference>
<dbReference type="EMBL" id="JAPMOU010000032">
    <property type="protein sequence ID" value="MDE1464318.1"/>
    <property type="molecule type" value="Genomic_DNA"/>
</dbReference>
<proteinExistence type="predicted"/>
<name>A0ABT5UD68_9GAMM</name>
<protein>
    <submittedName>
        <fullName evidence="1">Uncharacterized protein</fullName>
    </submittedName>
</protein>
<accession>A0ABT5UD68</accession>
<organism evidence="1 2">
    <name type="scientific">Spartinivicinus poritis</name>
    <dbReference type="NCBI Taxonomy" id="2994640"/>
    <lineage>
        <taxon>Bacteria</taxon>
        <taxon>Pseudomonadati</taxon>
        <taxon>Pseudomonadota</taxon>
        <taxon>Gammaproteobacteria</taxon>
        <taxon>Oceanospirillales</taxon>
        <taxon>Zooshikellaceae</taxon>
        <taxon>Spartinivicinus</taxon>
    </lineage>
</organism>
<reference evidence="1 2" key="1">
    <citation type="submission" date="2022-11" db="EMBL/GenBank/DDBJ databases">
        <title>Spartinivicinus poritis sp. nov., isolated from scleractinian coral Porites lutea.</title>
        <authorList>
            <person name="Zhang G."/>
            <person name="Cai L."/>
            <person name="Wei Q."/>
        </authorList>
    </citation>
    <scope>NUCLEOTIDE SEQUENCE [LARGE SCALE GENOMIC DNA]</scope>
    <source>
        <strain evidence="1 2">A2-2</strain>
    </source>
</reference>
<evidence type="ECO:0000313" key="2">
    <source>
        <dbReference type="Proteomes" id="UP001528823"/>
    </source>
</evidence>
<evidence type="ECO:0000313" key="1">
    <source>
        <dbReference type="EMBL" id="MDE1464318.1"/>
    </source>
</evidence>
<comment type="caution">
    <text evidence="1">The sequence shown here is derived from an EMBL/GenBank/DDBJ whole genome shotgun (WGS) entry which is preliminary data.</text>
</comment>
<sequence>MGSTNVSAYNSVQLSNDKHQTLASDMSQVVDKLSSRVLTNVKSSKLEAVQNTLKSIQTTVDARLENNGGDNLLSISEVAVLSKQLSKVAKQFDNPQLKELTGLLADQLFADWLSQARTDIETNLYEQLKPIGDVGASKVKSLRVEVKGGGNVYGAKLKGSAGIEYQDILDADDEGLFFRTKVGTVGAGIHGGANIGAAKAGGGLKGAYSRLTFEEYNNVKSYVHMEAHNLTSLNRSDYELKQAAKSFSWRTIGRFISNHLPGHVGSELKLYQKQLQKVVNNQHKLNELLEKELGLTAKVVATPPQQPETLRGYINKYAGSVDGAASVGIPSTNFSAAAGIKLAKEQTEIYEFVPSHFWRVIQTNAERINELPESLVKYGKELLNQEGLGSDSYDKALGALNKLETEFNSYITTVQKYDADDKSLRGDKHQIESRWGANGRHELLRAMHGAFALFGAELKNSSVSDEKLQQATTKMEQIAYQLESPPIEHSRQKLEDIASFKQLIRLSIADTKATFNVSAGPVAIETSILKRHRVHPSRLRQGDYIDLELKIEGTASVGNVTGLMDTITSKLANDYPGLVDPEIFKGEVSNFLQNNADIAGTGALKMMVRFFKPEYQQSIKNMQPQYQQQFTRFLLSKSVSAGIGGSAPVAAGAEIGGKIGVAHYDTRVLGEKVADNALSYVMTRHNRFFRNKELNGDWQDFLKANNGAIKDLFSNIGASVGLAEEKQTALFKEAQHWLKELETIGKTDSEKKDAVKLRDDFNSAMKQVYDHPDSPEKFAEAKEKFCQFLSEQVKPWWANHQSNWITEKYEDGSSLADRLKTNLKSIGETLLNQVNHIGHVLQGRLINLKPANDSANRLFKQAVGMEFDNKPDWQNSPLYQSSDTVWQNNPLYQQRVFH</sequence>
<dbReference type="Proteomes" id="UP001528823">
    <property type="component" value="Unassembled WGS sequence"/>
</dbReference>